<dbReference type="InterPro" id="IPR003795">
    <property type="entry name" value="DUF192"/>
</dbReference>
<proteinExistence type="predicted"/>
<dbReference type="KEGG" id="sth:STH1923"/>
<dbReference type="STRING" id="292459.STH1923"/>
<name>Q67N35_SYMTH</name>
<dbReference type="Proteomes" id="UP000000417">
    <property type="component" value="Chromosome"/>
</dbReference>
<dbReference type="HOGENOM" id="CLU_097039_4_0_9"/>
<accession>Q67N35</accession>
<dbReference type="RefSeq" id="WP_011196050.1">
    <property type="nucleotide sequence ID" value="NC_006177.1"/>
</dbReference>
<dbReference type="InterPro" id="IPR038695">
    <property type="entry name" value="Saro_0823-like_sf"/>
</dbReference>
<dbReference type="Pfam" id="PF02643">
    <property type="entry name" value="DUF192"/>
    <property type="match status" value="1"/>
</dbReference>
<gene>
    <name evidence="1" type="ordered locus">STH1923</name>
</gene>
<keyword evidence="2" id="KW-1185">Reference proteome</keyword>
<organism evidence="1 2">
    <name type="scientific">Symbiobacterium thermophilum (strain DSM 24528 / JCM 14929 / IAM 14863 / T)</name>
    <dbReference type="NCBI Taxonomy" id="292459"/>
    <lineage>
        <taxon>Bacteria</taxon>
        <taxon>Bacillati</taxon>
        <taxon>Bacillota</taxon>
        <taxon>Clostridia</taxon>
        <taxon>Eubacteriales</taxon>
        <taxon>Symbiobacteriaceae</taxon>
        <taxon>Symbiobacterium</taxon>
    </lineage>
</organism>
<evidence type="ECO:0008006" key="3">
    <source>
        <dbReference type="Google" id="ProtNLM"/>
    </source>
</evidence>
<dbReference type="AlphaFoldDB" id="Q67N35"/>
<dbReference type="eggNOG" id="COG1430">
    <property type="taxonomic scope" value="Bacteria"/>
</dbReference>
<protein>
    <recommendedName>
        <fullName evidence="3">DUF192 domain-containing protein</fullName>
    </recommendedName>
</protein>
<dbReference type="Gene3D" id="2.60.120.1140">
    <property type="entry name" value="Protein of unknown function DUF192"/>
    <property type="match status" value="1"/>
</dbReference>
<evidence type="ECO:0000313" key="1">
    <source>
        <dbReference type="EMBL" id="BAD40908.1"/>
    </source>
</evidence>
<sequence length="112" mass="12500">MIVRNLTRGLVLGDRIRRADTFRLRLLGLMFRPGLEPGEGLWLEPCCQVHTHFMRFPLDLLFLDAEGRVLRALASFPPRRISPAVPGARAVLELPAGAMGETRPGDLVRAFP</sequence>
<evidence type="ECO:0000313" key="2">
    <source>
        <dbReference type="Proteomes" id="UP000000417"/>
    </source>
</evidence>
<dbReference type="EMBL" id="AP006840">
    <property type="protein sequence ID" value="BAD40908.1"/>
    <property type="molecule type" value="Genomic_DNA"/>
</dbReference>
<reference evidence="1 2" key="1">
    <citation type="journal article" date="2004" name="Nucleic Acids Res.">
        <title>Genome sequence of Symbiobacterium thermophilum, an uncultivable bacterium that depends on microbial commensalism.</title>
        <authorList>
            <person name="Ueda K."/>
            <person name="Yamashita A."/>
            <person name="Ishikawa J."/>
            <person name="Shimada M."/>
            <person name="Watsuji T."/>
            <person name="Morimura K."/>
            <person name="Ikeda H."/>
            <person name="Hattori M."/>
            <person name="Beppu T."/>
        </authorList>
    </citation>
    <scope>NUCLEOTIDE SEQUENCE [LARGE SCALE GENOMIC DNA]</scope>
    <source>
        <strain evidence="2">T / IAM 14863</strain>
    </source>
</reference>